<keyword evidence="2" id="KW-1185">Reference proteome</keyword>
<sequence length="104" mass="11940">MNASFTITMPSVRVFFVLKTFASPYTFGSLSKCNYWTLIFHIIAALSAATFERISNSISLKELGKLLLFIYIFKLSVDWLIILWHQHGSSHINRNIHMAMKISV</sequence>
<proteinExistence type="predicted"/>
<reference evidence="2" key="1">
    <citation type="journal article" date="2024" name="Proc. Natl. Acad. Sci. U.S.A.">
        <title>Extraordinary preservation of gene collinearity over three hundred million years revealed in homosporous lycophytes.</title>
        <authorList>
            <person name="Li C."/>
            <person name="Wickell D."/>
            <person name="Kuo L.Y."/>
            <person name="Chen X."/>
            <person name="Nie B."/>
            <person name="Liao X."/>
            <person name="Peng D."/>
            <person name="Ji J."/>
            <person name="Jenkins J."/>
            <person name="Williams M."/>
            <person name="Shu S."/>
            <person name="Plott C."/>
            <person name="Barry K."/>
            <person name="Rajasekar S."/>
            <person name="Grimwood J."/>
            <person name="Han X."/>
            <person name="Sun S."/>
            <person name="Hou Z."/>
            <person name="He W."/>
            <person name="Dai G."/>
            <person name="Sun C."/>
            <person name="Schmutz J."/>
            <person name="Leebens-Mack J.H."/>
            <person name="Li F.W."/>
            <person name="Wang L."/>
        </authorList>
    </citation>
    <scope>NUCLEOTIDE SEQUENCE [LARGE SCALE GENOMIC DNA]</scope>
    <source>
        <strain evidence="2">cv. PW_Plant_1</strain>
    </source>
</reference>
<protein>
    <submittedName>
        <fullName evidence="1">Uncharacterized protein</fullName>
    </submittedName>
</protein>
<organism evidence="1 2">
    <name type="scientific">Diphasiastrum complanatum</name>
    <name type="common">Issler's clubmoss</name>
    <name type="synonym">Lycopodium complanatum</name>
    <dbReference type="NCBI Taxonomy" id="34168"/>
    <lineage>
        <taxon>Eukaryota</taxon>
        <taxon>Viridiplantae</taxon>
        <taxon>Streptophyta</taxon>
        <taxon>Embryophyta</taxon>
        <taxon>Tracheophyta</taxon>
        <taxon>Lycopodiopsida</taxon>
        <taxon>Lycopodiales</taxon>
        <taxon>Lycopodiaceae</taxon>
        <taxon>Lycopodioideae</taxon>
        <taxon>Diphasiastrum</taxon>
    </lineage>
</organism>
<accession>A0ACC2DNQ1</accession>
<evidence type="ECO:0000313" key="1">
    <source>
        <dbReference type="EMBL" id="KAJ7555873.1"/>
    </source>
</evidence>
<evidence type="ECO:0000313" key="2">
    <source>
        <dbReference type="Proteomes" id="UP001162992"/>
    </source>
</evidence>
<dbReference type="Proteomes" id="UP001162992">
    <property type="component" value="Chromosome 5"/>
</dbReference>
<dbReference type="EMBL" id="CM055096">
    <property type="protein sequence ID" value="KAJ7555873.1"/>
    <property type="molecule type" value="Genomic_DNA"/>
</dbReference>
<name>A0ACC2DNQ1_DIPCM</name>
<comment type="caution">
    <text evidence="1">The sequence shown here is derived from an EMBL/GenBank/DDBJ whole genome shotgun (WGS) entry which is preliminary data.</text>
</comment>
<gene>
    <name evidence="1" type="ORF">O6H91_05G058300</name>
</gene>